<dbReference type="InterPro" id="IPR011993">
    <property type="entry name" value="PH-like_dom_sf"/>
</dbReference>
<dbReference type="Gene3D" id="2.30.29.30">
    <property type="entry name" value="Pleckstrin-homology domain (PH domain)/Phosphotyrosine-binding domain (PTB)"/>
    <property type="match status" value="1"/>
</dbReference>
<dbReference type="GO" id="GO:0008047">
    <property type="term" value="F:enzyme activator activity"/>
    <property type="evidence" value="ECO:0007669"/>
    <property type="project" value="InterPro"/>
</dbReference>
<keyword evidence="8" id="KW-0539">Nucleus</keyword>
<dbReference type="Pfam" id="PF16741">
    <property type="entry name" value="mRNA_decap_C"/>
    <property type="match status" value="1"/>
</dbReference>
<protein>
    <recommendedName>
        <fullName evidence="9">5'-(N(7)-methylguanosine 5'-triphospho)-[mRNA] hydrolase</fullName>
        <ecNumber evidence="9">3.6.1.62</ecNumber>
    </recommendedName>
</protein>
<dbReference type="CDD" id="cd09804">
    <property type="entry name" value="Dcp1"/>
    <property type="match status" value="1"/>
</dbReference>
<evidence type="ECO:0000256" key="3">
    <source>
        <dbReference type="ARBA" id="ARBA00008778"/>
    </source>
</evidence>
<proteinExistence type="inferred from homology"/>
<evidence type="ECO:0000256" key="2">
    <source>
        <dbReference type="ARBA" id="ARBA00004496"/>
    </source>
</evidence>
<comment type="caution">
    <text evidence="12">The sequence shown here is derived from an EMBL/GenBank/DDBJ whole genome shotgun (WGS) entry which is preliminary data.</text>
</comment>
<dbReference type="GO" id="GO:0005634">
    <property type="term" value="C:nucleus"/>
    <property type="evidence" value="ECO:0007669"/>
    <property type="project" value="UniProtKB-SubCell"/>
</dbReference>
<evidence type="ECO:0000256" key="4">
    <source>
        <dbReference type="ARBA" id="ARBA00022490"/>
    </source>
</evidence>
<dbReference type="FunFam" id="2.30.29.30:FF:000097">
    <property type="entry name" value="Putative mRNA-decapping enzyme 1A"/>
    <property type="match status" value="1"/>
</dbReference>
<dbReference type="PANTHER" id="PTHR16290:SF4">
    <property type="entry name" value="MRNA-DECAPPING ENZYME 1A"/>
    <property type="match status" value="1"/>
</dbReference>
<dbReference type="Proteomes" id="UP000824782">
    <property type="component" value="Unassembled WGS sequence"/>
</dbReference>
<name>A0AAV6ZW74_ENGPU</name>
<dbReference type="AlphaFoldDB" id="A0AAV6ZW74"/>
<dbReference type="EC" id="3.6.1.62" evidence="9"/>
<evidence type="ECO:0000256" key="7">
    <source>
        <dbReference type="ARBA" id="ARBA00023161"/>
    </source>
</evidence>
<dbReference type="EMBL" id="WNYA01000019">
    <property type="protein sequence ID" value="KAG8550911.1"/>
    <property type="molecule type" value="Genomic_DNA"/>
</dbReference>
<dbReference type="GO" id="GO:0000290">
    <property type="term" value="P:deadenylation-dependent decapping of nuclear-transcribed mRNA"/>
    <property type="evidence" value="ECO:0007669"/>
    <property type="project" value="InterPro"/>
</dbReference>
<dbReference type="InterPro" id="IPR031953">
    <property type="entry name" value="mRNA_decap_C"/>
</dbReference>
<gene>
    <name evidence="12" type="ORF">GDO81_028959</name>
</gene>
<feature type="domain" description="mRNA-decapping enzyme C-terminal" evidence="11">
    <location>
        <begin position="481"/>
        <end position="521"/>
    </location>
</feature>
<dbReference type="SUPFAM" id="SSF50729">
    <property type="entry name" value="PH domain-like"/>
    <property type="match status" value="1"/>
</dbReference>
<dbReference type="GO" id="GO:0140933">
    <property type="term" value="F:5'-(N(7)-methylguanosine 5'-triphospho)-[mRNA] hydrolase activity"/>
    <property type="evidence" value="ECO:0007669"/>
    <property type="project" value="UniProtKB-EC"/>
</dbReference>
<evidence type="ECO:0000256" key="6">
    <source>
        <dbReference type="ARBA" id="ARBA00022801"/>
    </source>
</evidence>
<accession>A0AAV6ZW74</accession>
<keyword evidence="4" id="KW-0963">Cytoplasm</keyword>
<dbReference type="GO" id="GO:0000932">
    <property type="term" value="C:P-body"/>
    <property type="evidence" value="ECO:0007669"/>
    <property type="project" value="TreeGrafter"/>
</dbReference>
<reference evidence="12" key="1">
    <citation type="thesis" date="2020" institute="ProQuest LLC" country="789 East Eisenhower Parkway, Ann Arbor, MI, USA">
        <title>Comparative Genomics and Chromosome Evolution.</title>
        <authorList>
            <person name="Mudd A.B."/>
        </authorList>
    </citation>
    <scope>NUCLEOTIDE SEQUENCE</scope>
    <source>
        <strain evidence="12">237g6f4</strain>
        <tissue evidence="12">Blood</tissue>
    </source>
</reference>
<evidence type="ECO:0000259" key="11">
    <source>
        <dbReference type="Pfam" id="PF16741"/>
    </source>
</evidence>
<keyword evidence="5" id="KW-0597">Phosphoprotein</keyword>
<keyword evidence="6" id="KW-0378">Hydrolase</keyword>
<evidence type="ECO:0000256" key="5">
    <source>
        <dbReference type="ARBA" id="ARBA00022553"/>
    </source>
</evidence>
<comment type="subcellular location">
    <subcellularLocation>
        <location evidence="2">Cytoplasm</location>
    </subcellularLocation>
    <subcellularLocation>
        <location evidence="1">Nucleus</location>
    </subcellularLocation>
</comment>
<dbReference type="Pfam" id="PF06058">
    <property type="entry name" value="DCP1"/>
    <property type="match status" value="1"/>
</dbReference>
<dbReference type="InterPro" id="IPR010334">
    <property type="entry name" value="Dcp1"/>
</dbReference>
<dbReference type="Gene3D" id="6.10.140.2030">
    <property type="match status" value="1"/>
</dbReference>
<dbReference type="GO" id="GO:0003729">
    <property type="term" value="F:mRNA binding"/>
    <property type="evidence" value="ECO:0007669"/>
    <property type="project" value="TreeGrafter"/>
</dbReference>
<sequence length="522" mass="57522">MEARCKVEHEMSLAALKRNDPYISGIMDVSGQVALYSFSAKANEWEKTDIEGTLFVYTRSASPQHGFTIMNRLNMNNLVEPINKDLEFQLHEPFLLYRNSSLSIYSLWFYDMDDCQRIAKLMTQVVQHESARVKNRKSPIGNNGCGTGPIDILEMLSKAKNEYEKGQGNDSSSSVTKNVPLVKSESLETPEHVSSAPLDKSFQTVQKHLTVEELFGTSLPKEAQPTTYPPEIKDPFLPDVGEHNVYFPKPLQPVIVKAEPRSFNCSASDFSHPGCLAPALIPPAPVTQMDSQKFPTFPGRLSPILGSSSEILSTSAPHNSSLVHTRQMSPLMNQSVSEVGSAPQTQPFIPPMAPIRSSSFSSASHPSLDLLQKLNLNPPVSNLQSQTMNKTTIAPKFSCKTNQLATPESFKDGSMKNLSSGPLQASQFGAPTTTDVSSVLWSPSVFQQSAVKQTLQEERAATPPLIPCMVDRSRSCCTGLALSRPQLQETLVHLIKNDPSFLNTIHETYLQVISKNMDNIKL</sequence>
<evidence type="ECO:0000256" key="1">
    <source>
        <dbReference type="ARBA" id="ARBA00004123"/>
    </source>
</evidence>
<keyword evidence="13" id="KW-1185">Reference proteome</keyword>
<evidence type="ECO:0000256" key="10">
    <source>
        <dbReference type="ARBA" id="ARBA00047661"/>
    </source>
</evidence>
<comment type="catalytic activity">
    <reaction evidence="10">
        <text>a 5'-end (N(7)-methyl 5'-triphosphoguanosine)-ribonucleoside in mRNA + H2O = N(7)-methyl-GDP + a 5'-end phospho-ribonucleoside in mRNA + 2 H(+)</text>
        <dbReference type="Rhea" id="RHEA:67484"/>
        <dbReference type="Rhea" id="RHEA-COMP:15692"/>
        <dbReference type="Rhea" id="RHEA-COMP:17167"/>
        <dbReference type="ChEBI" id="CHEBI:15377"/>
        <dbReference type="ChEBI" id="CHEBI:15378"/>
        <dbReference type="ChEBI" id="CHEBI:63714"/>
        <dbReference type="ChEBI" id="CHEBI:138282"/>
        <dbReference type="ChEBI" id="CHEBI:156461"/>
        <dbReference type="EC" id="3.6.1.62"/>
    </reaction>
    <physiologicalReaction direction="left-to-right" evidence="10">
        <dbReference type="Rhea" id="RHEA:67485"/>
    </physiologicalReaction>
</comment>
<evidence type="ECO:0000313" key="12">
    <source>
        <dbReference type="EMBL" id="KAG8550911.1"/>
    </source>
</evidence>
<dbReference type="GO" id="GO:0031087">
    <property type="term" value="P:deadenylation-independent decapping of nuclear-transcribed mRNA"/>
    <property type="evidence" value="ECO:0007669"/>
    <property type="project" value="TreeGrafter"/>
</dbReference>
<dbReference type="GO" id="GO:0000184">
    <property type="term" value="P:nuclear-transcribed mRNA catabolic process, nonsense-mediated decay"/>
    <property type="evidence" value="ECO:0007669"/>
    <property type="project" value="UniProtKB-KW"/>
</dbReference>
<evidence type="ECO:0000256" key="9">
    <source>
        <dbReference type="ARBA" id="ARBA00026102"/>
    </source>
</evidence>
<organism evidence="12 13">
    <name type="scientific">Engystomops pustulosus</name>
    <name type="common">Tungara frog</name>
    <name type="synonym">Physalaemus pustulosus</name>
    <dbReference type="NCBI Taxonomy" id="76066"/>
    <lineage>
        <taxon>Eukaryota</taxon>
        <taxon>Metazoa</taxon>
        <taxon>Chordata</taxon>
        <taxon>Craniata</taxon>
        <taxon>Vertebrata</taxon>
        <taxon>Euteleostomi</taxon>
        <taxon>Amphibia</taxon>
        <taxon>Batrachia</taxon>
        <taxon>Anura</taxon>
        <taxon>Neobatrachia</taxon>
        <taxon>Hyloidea</taxon>
        <taxon>Leptodactylidae</taxon>
        <taxon>Leiuperinae</taxon>
        <taxon>Engystomops</taxon>
    </lineage>
</organism>
<comment type="similarity">
    <text evidence="3">Belongs to the DCP1 family.</text>
</comment>
<evidence type="ECO:0000256" key="8">
    <source>
        <dbReference type="ARBA" id="ARBA00023242"/>
    </source>
</evidence>
<keyword evidence="7" id="KW-0866">Nonsense-mediated mRNA decay</keyword>
<evidence type="ECO:0000313" key="13">
    <source>
        <dbReference type="Proteomes" id="UP000824782"/>
    </source>
</evidence>
<dbReference type="PANTHER" id="PTHR16290">
    <property type="entry name" value="TRANSCRIPTION FACTOR SMIF DECAPPING ENZYME DCP1"/>
    <property type="match status" value="1"/>
</dbReference>